<dbReference type="Gene3D" id="1.10.730.10">
    <property type="entry name" value="Isoleucyl-tRNA Synthetase, Domain 1"/>
    <property type="match status" value="1"/>
</dbReference>
<dbReference type="InterPro" id="IPR001412">
    <property type="entry name" value="aa-tRNA-synth_I_CS"/>
</dbReference>
<dbReference type="Pfam" id="PF00133">
    <property type="entry name" value="tRNA-synt_1"/>
    <property type="match status" value="2"/>
</dbReference>
<feature type="domain" description="Aminoacyl-tRNA synthetase class Ia" evidence="12">
    <location>
        <begin position="564"/>
        <end position="603"/>
    </location>
</feature>
<keyword evidence="16" id="KW-1185">Reference proteome</keyword>
<evidence type="ECO:0000259" key="13">
    <source>
        <dbReference type="Pfam" id="PF08264"/>
    </source>
</evidence>
<evidence type="ECO:0000256" key="5">
    <source>
        <dbReference type="ARBA" id="ARBA00022741"/>
    </source>
</evidence>
<dbReference type="Gene3D" id="3.40.50.620">
    <property type="entry name" value="HUPs"/>
    <property type="match status" value="2"/>
</dbReference>
<dbReference type="InterPro" id="IPR015413">
    <property type="entry name" value="Methionyl/Leucyl_tRNA_Synth"/>
</dbReference>
<evidence type="ECO:0000256" key="1">
    <source>
        <dbReference type="ARBA" id="ARBA00004305"/>
    </source>
</evidence>
<dbReference type="SUPFAM" id="SSF47323">
    <property type="entry name" value="Anticodon-binding domain of a subclass of class I aminoacyl-tRNA synthetases"/>
    <property type="match status" value="1"/>
</dbReference>
<dbReference type="FunFam" id="1.10.730.10:FF:000011">
    <property type="entry name" value="Leucine--tRNA ligase chloroplastic/mitochondrial"/>
    <property type="match status" value="1"/>
</dbReference>
<dbReference type="InterPro" id="IPR009080">
    <property type="entry name" value="tRNAsynth_Ia_anticodon-bd"/>
</dbReference>
<dbReference type="GO" id="GO:0004823">
    <property type="term" value="F:leucine-tRNA ligase activity"/>
    <property type="evidence" value="ECO:0007669"/>
    <property type="project" value="UniProtKB-EC"/>
</dbReference>
<dbReference type="SUPFAM" id="SSF50677">
    <property type="entry name" value="ValRS/IleRS/LeuRS editing domain"/>
    <property type="match status" value="1"/>
</dbReference>
<dbReference type="Proteomes" id="UP000694523">
    <property type="component" value="Unplaced"/>
</dbReference>
<evidence type="ECO:0000313" key="15">
    <source>
        <dbReference type="Ensembl" id="ENSNMLP00000016881.1"/>
    </source>
</evidence>
<dbReference type="EC" id="6.1.1.4" evidence="3"/>
<evidence type="ECO:0000256" key="11">
    <source>
        <dbReference type="RuleBase" id="RU363035"/>
    </source>
</evidence>
<dbReference type="Ensembl" id="ENSNMLT00000018994.1">
    <property type="protein sequence ID" value="ENSNMLP00000016881.1"/>
    <property type="gene ID" value="ENSNMLG00000007341.1"/>
</dbReference>
<dbReference type="CDD" id="cd07958">
    <property type="entry name" value="Anticodon_Ia_Leu_BEm"/>
    <property type="match status" value="1"/>
</dbReference>
<dbReference type="SUPFAM" id="SSF52374">
    <property type="entry name" value="Nucleotidylyl transferase"/>
    <property type="match status" value="1"/>
</dbReference>
<dbReference type="GO" id="GO:0005759">
    <property type="term" value="C:mitochondrial matrix"/>
    <property type="evidence" value="ECO:0007669"/>
    <property type="project" value="UniProtKB-SubCell"/>
</dbReference>
<reference evidence="15" key="2">
    <citation type="submission" date="2025-09" db="UniProtKB">
        <authorList>
            <consortium name="Ensembl"/>
        </authorList>
    </citation>
    <scope>IDENTIFICATION</scope>
</reference>
<dbReference type="InterPro" id="IPR009008">
    <property type="entry name" value="Val/Leu/Ile-tRNA-synth_edit"/>
</dbReference>
<keyword evidence="6 11" id="KW-0067">ATP-binding</keyword>
<dbReference type="GO" id="GO:0032543">
    <property type="term" value="P:mitochondrial translation"/>
    <property type="evidence" value="ECO:0007669"/>
    <property type="project" value="TreeGrafter"/>
</dbReference>
<evidence type="ECO:0000256" key="3">
    <source>
        <dbReference type="ARBA" id="ARBA00013164"/>
    </source>
</evidence>
<reference evidence="15" key="1">
    <citation type="submission" date="2025-08" db="UniProtKB">
        <authorList>
            <consortium name="Ensembl"/>
        </authorList>
    </citation>
    <scope>IDENTIFICATION</scope>
</reference>
<dbReference type="AlphaFoldDB" id="A0A8C6T9V0"/>
<evidence type="ECO:0000256" key="6">
    <source>
        <dbReference type="ARBA" id="ARBA00022840"/>
    </source>
</evidence>
<dbReference type="PRINTS" id="PR00985">
    <property type="entry name" value="TRNASYNTHLEU"/>
</dbReference>
<dbReference type="InterPro" id="IPR013155">
    <property type="entry name" value="M/V/L/I-tRNA-synth_anticd-bd"/>
</dbReference>
<dbReference type="FunFam" id="3.40.50.620:FF:000003">
    <property type="entry name" value="Leucine--tRNA ligase"/>
    <property type="match status" value="1"/>
</dbReference>
<accession>A0A8C6T9V0</accession>
<dbReference type="GO" id="GO:0002161">
    <property type="term" value="F:aminoacyl-tRNA deacylase activity"/>
    <property type="evidence" value="ECO:0007669"/>
    <property type="project" value="InterPro"/>
</dbReference>
<dbReference type="InterPro" id="IPR002302">
    <property type="entry name" value="Leu-tRNA-ligase"/>
</dbReference>
<dbReference type="PANTHER" id="PTHR43740">
    <property type="entry name" value="LEUCYL-TRNA SYNTHETASE"/>
    <property type="match status" value="1"/>
</dbReference>
<dbReference type="FunFam" id="3.40.50.620:FF:000100">
    <property type="entry name" value="probable leucine--tRNA ligase, mitochondrial"/>
    <property type="match status" value="1"/>
</dbReference>
<comment type="subcellular location">
    <subcellularLocation>
        <location evidence="1">Mitochondrion matrix</location>
    </subcellularLocation>
</comment>
<evidence type="ECO:0000256" key="8">
    <source>
        <dbReference type="ARBA" id="ARBA00023146"/>
    </source>
</evidence>
<feature type="domain" description="Aminoacyl-tRNA synthetase class Ia" evidence="12">
    <location>
        <begin position="376"/>
        <end position="533"/>
    </location>
</feature>
<dbReference type="CDD" id="cd00812">
    <property type="entry name" value="LeuRS_core"/>
    <property type="match status" value="1"/>
</dbReference>
<keyword evidence="4 11" id="KW-0436">Ligase</keyword>
<evidence type="ECO:0000256" key="7">
    <source>
        <dbReference type="ARBA" id="ARBA00022917"/>
    </source>
</evidence>
<evidence type="ECO:0000313" key="16">
    <source>
        <dbReference type="Proteomes" id="UP000694523"/>
    </source>
</evidence>
<evidence type="ECO:0000256" key="10">
    <source>
        <dbReference type="ARBA" id="ARBA00047469"/>
    </source>
</evidence>
<dbReference type="InterPro" id="IPR002300">
    <property type="entry name" value="aa-tRNA-synth_Ia"/>
</dbReference>
<dbReference type="GO" id="GO:0006429">
    <property type="term" value="P:leucyl-tRNA aminoacylation"/>
    <property type="evidence" value="ECO:0007669"/>
    <property type="project" value="InterPro"/>
</dbReference>
<dbReference type="Pfam" id="PF09334">
    <property type="entry name" value="tRNA-synt_1g"/>
    <property type="match status" value="1"/>
</dbReference>
<dbReference type="PANTHER" id="PTHR43740:SF2">
    <property type="entry name" value="LEUCINE--TRNA LIGASE, MITOCHONDRIAL"/>
    <property type="match status" value="1"/>
</dbReference>
<evidence type="ECO:0000256" key="9">
    <source>
        <dbReference type="ARBA" id="ARBA00030520"/>
    </source>
</evidence>
<comment type="similarity">
    <text evidence="2 11">Belongs to the class-I aminoacyl-tRNA synthetase family.</text>
</comment>
<keyword evidence="5 11" id="KW-0547">Nucleotide-binding</keyword>
<dbReference type="InterPro" id="IPR014729">
    <property type="entry name" value="Rossmann-like_a/b/a_fold"/>
</dbReference>
<evidence type="ECO:0000259" key="12">
    <source>
        <dbReference type="Pfam" id="PF00133"/>
    </source>
</evidence>
<dbReference type="PROSITE" id="PS00178">
    <property type="entry name" value="AA_TRNA_LIGASE_I"/>
    <property type="match status" value="1"/>
</dbReference>
<organism evidence="15 16">
    <name type="scientific">Neogobius melanostomus</name>
    <name type="common">round goby</name>
    <dbReference type="NCBI Taxonomy" id="47308"/>
    <lineage>
        <taxon>Eukaryota</taxon>
        <taxon>Metazoa</taxon>
        <taxon>Chordata</taxon>
        <taxon>Craniata</taxon>
        <taxon>Vertebrata</taxon>
        <taxon>Euteleostomi</taxon>
        <taxon>Actinopterygii</taxon>
        <taxon>Neopterygii</taxon>
        <taxon>Teleostei</taxon>
        <taxon>Neoteleostei</taxon>
        <taxon>Acanthomorphata</taxon>
        <taxon>Gobiaria</taxon>
        <taxon>Gobiiformes</taxon>
        <taxon>Gobioidei</taxon>
        <taxon>Gobiidae</taxon>
        <taxon>Benthophilinae</taxon>
        <taxon>Neogobiini</taxon>
        <taxon>Neogobius</taxon>
    </lineage>
</organism>
<evidence type="ECO:0000256" key="4">
    <source>
        <dbReference type="ARBA" id="ARBA00022598"/>
    </source>
</evidence>
<protein>
    <recommendedName>
        <fullName evidence="3">leucine--tRNA ligase</fullName>
        <ecNumber evidence="3">6.1.1.4</ecNumber>
    </recommendedName>
    <alternativeName>
        <fullName evidence="9">Leucyl-tRNA synthetase</fullName>
    </alternativeName>
</protein>
<feature type="domain" description="Methionyl/Valyl/Leucyl/Isoleucyl-tRNA synthetase anticodon-binding" evidence="13">
    <location>
        <begin position="652"/>
        <end position="770"/>
    </location>
</feature>
<dbReference type="GO" id="GO:0005524">
    <property type="term" value="F:ATP binding"/>
    <property type="evidence" value="ECO:0007669"/>
    <property type="project" value="UniProtKB-KW"/>
</dbReference>
<keyword evidence="7 11" id="KW-0648">Protein biosynthesis</keyword>
<feature type="domain" description="Methionyl/Leucyl tRNA synthetase" evidence="14">
    <location>
        <begin position="92"/>
        <end position="218"/>
    </location>
</feature>
<dbReference type="Pfam" id="PF08264">
    <property type="entry name" value="Anticodon_1"/>
    <property type="match status" value="1"/>
</dbReference>
<name>A0A8C6T9V0_9GOBI</name>
<keyword evidence="8 11" id="KW-0030">Aminoacyl-tRNA synthetase</keyword>
<comment type="catalytic activity">
    <reaction evidence="10">
        <text>tRNA(Leu) + L-leucine + ATP = L-leucyl-tRNA(Leu) + AMP + diphosphate</text>
        <dbReference type="Rhea" id="RHEA:11688"/>
        <dbReference type="Rhea" id="RHEA-COMP:9613"/>
        <dbReference type="Rhea" id="RHEA-COMP:9622"/>
        <dbReference type="ChEBI" id="CHEBI:30616"/>
        <dbReference type="ChEBI" id="CHEBI:33019"/>
        <dbReference type="ChEBI" id="CHEBI:57427"/>
        <dbReference type="ChEBI" id="CHEBI:78442"/>
        <dbReference type="ChEBI" id="CHEBI:78494"/>
        <dbReference type="ChEBI" id="CHEBI:456215"/>
        <dbReference type="EC" id="6.1.1.4"/>
    </reaction>
</comment>
<sequence>EKSCWRRGMAAPLSSLAQCPLAVLRCGSFRDSPLGRSVLSRVTRTLFSQTGVWDKDYRPEIRQKVEQWWHPRIMEQWRKDSLEEGSNKKKFYVLSMFPYPSGRLHMGHVRVYTISDMIGHFQRMRGHQVLNPMGFDAFGLPAENAAIERGLDPEDWTRKYVNKQQITFSEVTTCLPDYYMWTQYLFVKLFEAGLAYQKEAVVNWDPVDQTVLADEQVDESGRSWRSGAVVEQKLLTQWFIKTTNYAKSLLDALADLPEWYGVKAMQANWIGECTGCNFDFKLKVIVTNLMVTDHVCPSCFFTLCLLGIPDNSEEDLCSARALNLKWSSVLKSNPDGTQTLINSAEFSGLSRTEAFNSITQKARELKVGGHLTSSKLRDWLISRQRYWGTPIPMVHCGSCGPVAVPVKELPITLPKMVSLSGKGASPLEFAHDWVNCKCPRCKGPARRETDTMDTFVDSAWYYFRYTDPRNTQRPFERHLADHWLPVDVYIGGKEHAVMHLYYARFFSHFCRDQGFVTHKEPFRKLLVQGLIKGQTFKRANSGQYLKREEIDFTGMTQSLEITWEKMSKSKHNGLDPQDVVQQYGVDTVRLYILYAAPPEQDILWNVKTDALPGVLRWQSRLWQLVTKLRGARSLGDFPNPSLLKKKEQTEARKIWQNKNYAIQEVTTHFTEDFLFNAGISRLMGLTNTLSSATIRVLHHSVEFEEALAALILMTAPMAPHLASELWAGVCQIQNPLSPLLQKGDVLQQPWPTVDPEYLETPDFVELTVLVNNKGCGKVTVPVQVSKDLEAVQRLVLDSELGQTHLSERKVKKVFLSPRTALINFLIDE</sequence>
<proteinExistence type="inferred from homology"/>
<evidence type="ECO:0000259" key="14">
    <source>
        <dbReference type="Pfam" id="PF09334"/>
    </source>
</evidence>
<evidence type="ECO:0000256" key="2">
    <source>
        <dbReference type="ARBA" id="ARBA00005594"/>
    </source>
</evidence>